<feature type="domain" description="PNPLA" evidence="5">
    <location>
        <begin position="4"/>
        <end position="170"/>
    </location>
</feature>
<evidence type="ECO:0000313" key="7">
    <source>
        <dbReference type="Proteomes" id="UP001482154"/>
    </source>
</evidence>
<dbReference type="Pfam" id="PF01734">
    <property type="entry name" value="Patatin"/>
    <property type="match status" value="1"/>
</dbReference>
<dbReference type="PANTHER" id="PTHR14226">
    <property type="entry name" value="NEUROPATHY TARGET ESTERASE/SWISS CHEESE D.MELANOGASTER"/>
    <property type="match status" value="1"/>
</dbReference>
<protein>
    <submittedName>
        <fullName evidence="6">Patatin family protein</fullName>
    </submittedName>
</protein>
<keyword evidence="7" id="KW-1185">Reference proteome</keyword>
<evidence type="ECO:0000259" key="5">
    <source>
        <dbReference type="PROSITE" id="PS51635"/>
    </source>
</evidence>
<evidence type="ECO:0000256" key="3">
    <source>
        <dbReference type="ARBA" id="ARBA00023098"/>
    </source>
</evidence>
<feature type="short sequence motif" description="GXSXG" evidence="4">
    <location>
        <begin position="35"/>
        <end position="39"/>
    </location>
</feature>
<dbReference type="InterPro" id="IPR002641">
    <property type="entry name" value="PNPLA_dom"/>
</dbReference>
<sequence length="277" mass="32177">MPGIILEGGTFRPIFSAGVMDALLDEDIMFPYMIGVSAGICDGFSYISKQKERNLKILMNHRNDKRYLGAGNLLKDKSLFGLDFVYDTIPNKLYPFDWKTFYEYEGRIRVGVTNAWTGKVEYKDGMKLDKKCMMLRATCAIPLVFPAIYVDGKPYYDGGLADPIPIRKSIKDGNEKNLIVLTRPEGYRKELSRSHKITAKLLKRKYPHLPELLMKRHIEYNKTVRYCEKLEQEGKAVILRPEYPIESLEKDIDVLKQTYDMGYRMTKEKIDKIRELF</sequence>
<keyword evidence="1 4" id="KW-0378">Hydrolase</keyword>
<dbReference type="EMBL" id="JBBNIN010000012">
    <property type="protein sequence ID" value="MEQ2711349.1"/>
    <property type="molecule type" value="Genomic_DNA"/>
</dbReference>
<gene>
    <name evidence="6" type="ORF">AAAU51_09200</name>
</gene>
<keyword evidence="3 4" id="KW-0443">Lipid metabolism</keyword>
<dbReference type="CDD" id="cd07208">
    <property type="entry name" value="Pat_hypo_Ecoli_yjju_like"/>
    <property type="match status" value="1"/>
</dbReference>
<dbReference type="InterPro" id="IPR045943">
    <property type="entry name" value="DUF6363"/>
</dbReference>
<proteinExistence type="predicted"/>
<feature type="short sequence motif" description="DGA/G" evidence="4">
    <location>
        <begin position="157"/>
        <end position="159"/>
    </location>
</feature>
<dbReference type="InterPro" id="IPR050301">
    <property type="entry name" value="NTE"/>
</dbReference>
<keyword evidence="2 4" id="KW-0442">Lipid degradation</keyword>
<feature type="active site" description="Nucleophile" evidence="4">
    <location>
        <position position="37"/>
    </location>
</feature>
<dbReference type="Pfam" id="PF19890">
    <property type="entry name" value="DUF6363"/>
    <property type="match status" value="1"/>
</dbReference>
<evidence type="ECO:0000256" key="2">
    <source>
        <dbReference type="ARBA" id="ARBA00022963"/>
    </source>
</evidence>
<accession>A0ABV1IVW7</accession>
<evidence type="ECO:0000313" key="6">
    <source>
        <dbReference type="EMBL" id="MEQ2711349.1"/>
    </source>
</evidence>
<dbReference type="PROSITE" id="PS51635">
    <property type="entry name" value="PNPLA"/>
    <property type="match status" value="1"/>
</dbReference>
<dbReference type="InterPro" id="IPR037483">
    <property type="entry name" value="YjjU-like"/>
</dbReference>
<dbReference type="Proteomes" id="UP001482154">
    <property type="component" value="Unassembled WGS sequence"/>
</dbReference>
<dbReference type="PANTHER" id="PTHR14226:SF25">
    <property type="entry name" value="PHOSPHOESTERASE"/>
    <property type="match status" value="1"/>
</dbReference>
<name>A0ABV1IVW7_9FIRM</name>
<dbReference type="InterPro" id="IPR016035">
    <property type="entry name" value="Acyl_Trfase/lysoPLipase"/>
</dbReference>
<reference evidence="6 7" key="1">
    <citation type="submission" date="2024-04" db="EMBL/GenBank/DDBJ databases">
        <title>Human intestinal bacterial collection.</title>
        <authorList>
            <person name="Pauvert C."/>
            <person name="Hitch T.C.A."/>
            <person name="Clavel T."/>
        </authorList>
    </citation>
    <scope>NUCLEOTIDE SEQUENCE [LARGE SCALE GENOMIC DNA]</scope>
    <source>
        <strain evidence="6 7">CLA-AA-H249</strain>
    </source>
</reference>
<dbReference type="Gene3D" id="3.40.1090.10">
    <property type="entry name" value="Cytosolic phospholipase A2 catalytic domain"/>
    <property type="match status" value="1"/>
</dbReference>
<feature type="active site" description="Proton acceptor" evidence="4">
    <location>
        <position position="157"/>
    </location>
</feature>
<comment type="caution">
    <text evidence="4">Lacks conserved residue(s) required for the propagation of feature annotation.</text>
</comment>
<comment type="caution">
    <text evidence="6">The sequence shown here is derived from an EMBL/GenBank/DDBJ whole genome shotgun (WGS) entry which is preliminary data.</text>
</comment>
<dbReference type="SUPFAM" id="SSF52151">
    <property type="entry name" value="FabD/lysophospholipase-like"/>
    <property type="match status" value="1"/>
</dbReference>
<evidence type="ECO:0000256" key="1">
    <source>
        <dbReference type="ARBA" id="ARBA00022801"/>
    </source>
</evidence>
<evidence type="ECO:0000256" key="4">
    <source>
        <dbReference type="PROSITE-ProRule" id="PRU01161"/>
    </source>
</evidence>
<organism evidence="6 7">
    <name type="scientific">Anaerostipes amylophilus</name>
    <dbReference type="NCBI Taxonomy" id="2981779"/>
    <lineage>
        <taxon>Bacteria</taxon>
        <taxon>Bacillati</taxon>
        <taxon>Bacillota</taxon>
        <taxon>Clostridia</taxon>
        <taxon>Lachnospirales</taxon>
        <taxon>Lachnospiraceae</taxon>
        <taxon>Anaerostipes</taxon>
    </lineage>
</organism>
<dbReference type="RefSeq" id="WP_022374404.1">
    <property type="nucleotide sequence ID" value="NZ_JAOQJG010000001.1"/>
</dbReference>